<name>A0A4Y2PSH6_ARAVE</name>
<dbReference type="EMBL" id="BGPR01012057">
    <property type="protein sequence ID" value="GBN54294.1"/>
    <property type="molecule type" value="Genomic_DNA"/>
</dbReference>
<organism evidence="1 2">
    <name type="scientific">Araneus ventricosus</name>
    <name type="common">Orbweaver spider</name>
    <name type="synonym">Epeira ventricosa</name>
    <dbReference type="NCBI Taxonomy" id="182803"/>
    <lineage>
        <taxon>Eukaryota</taxon>
        <taxon>Metazoa</taxon>
        <taxon>Ecdysozoa</taxon>
        <taxon>Arthropoda</taxon>
        <taxon>Chelicerata</taxon>
        <taxon>Arachnida</taxon>
        <taxon>Araneae</taxon>
        <taxon>Araneomorphae</taxon>
        <taxon>Entelegynae</taxon>
        <taxon>Araneoidea</taxon>
        <taxon>Araneidae</taxon>
        <taxon>Araneus</taxon>
    </lineage>
</organism>
<evidence type="ECO:0000313" key="1">
    <source>
        <dbReference type="EMBL" id="GBN54294.1"/>
    </source>
</evidence>
<gene>
    <name evidence="1" type="ORF">AVEN_15928_1</name>
</gene>
<keyword evidence="2" id="KW-1185">Reference proteome</keyword>
<protein>
    <submittedName>
        <fullName evidence="1">Uncharacterized protein</fullName>
    </submittedName>
</protein>
<accession>A0A4Y2PSH6</accession>
<dbReference type="Proteomes" id="UP000499080">
    <property type="component" value="Unassembled WGS sequence"/>
</dbReference>
<dbReference type="AlphaFoldDB" id="A0A4Y2PSH6"/>
<proteinExistence type="predicted"/>
<sequence>MHSMLFYCFRYAGFKKQPGAESTVKIIDQVIEDENFDEEEEMLQETSKKMKLAENLSFEEYATIDYGLICVENLSENELISRYCAQEEIASSSDEEDEEIVPKLPKIKKKMFQGLLRL</sequence>
<reference evidence="1 2" key="1">
    <citation type="journal article" date="2019" name="Sci. Rep.">
        <title>Orb-weaving spider Araneus ventricosus genome elucidates the spidroin gene catalogue.</title>
        <authorList>
            <person name="Kono N."/>
            <person name="Nakamura H."/>
            <person name="Ohtoshi R."/>
            <person name="Moran D.A.P."/>
            <person name="Shinohara A."/>
            <person name="Yoshida Y."/>
            <person name="Fujiwara M."/>
            <person name="Mori M."/>
            <person name="Tomita M."/>
            <person name="Arakawa K."/>
        </authorList>
    </citation>
    <scope>NUCLEOTIDE SEQUENCE [LARGE SCALE GENOMIC DNA]</scope>
</reference>
<evidence type="ECO:0000313" key="2">
    <source>
        <dbReference type="Proteomes" id="UP000499080"/>
    </source>
</evidence>
<comment type="caution">
    <text evidence="1">The sequence shown here is derived from an EMBL/GenBank/DDBJ whole genome shotgun (WGS) entry which is preliminary data.</text>
</comment>